<evidence type="ECO:0000256" key="6">
    <source>
        <dbReference type="ARBA" id="ARBA00022989"/>
    </source>
</evidence>
<dbReference type="GO" id="GO:0055070">
    <property type="term" value="P:copper ion homeostasis"/>
    <property type="evidence" value="ECO:0007669"/>
    <property type="project" value="TreeGrafter"/>
</dbReference>
<keyword evidence="7 9" id="KW-0472">Membrane</keyword>
<dbReference type="Gene3D" id="1.25.10.10">
    <property type="entry name" value="Leucine-rich Repeat Variant"/>
    <property type="match status" value="2"/>
</dbReference>
<dbReference type="SUPFAM" id="SSF48371">
    <property type="entry name" value="ARM repeat"/>
    <property type="match status" value="2"/>
</dbReference>
<dbReference type="Pfam" id="PF12348">
    <property type="entry name" value="CLASP_N"/>
    <property type="match status" value="1"/>
</dbReference>
<feature type="transmembrane region" description="Helical" evidence="9">
    <location>
        <begin position="928"/>
        <end position="950"/>
    </location>
</feature>
<dbReference type="SUPFAM" id="SSF81665">
    <property type="entry name" value="Calcium ATPase, transmembrane domain M"/>
    <property type="match status" value="1"/>
</dbReference>
<evidence type="ECO:0000256" key="5">
    <source>
        <dbReference type="ARBA" id="ARBA00022967"/>
    </source>
</evidence>
<dbReference type="SUPFAM" id="SSF81653">
    <property type="entry name" value="Calcium ATPase, transduction domain A"/>
    <property type="match status" value="1"/>
</dbReference>
<dbReference type="PANTHER" id="PTHR43520:SF8">
    <property type="entry name" value="P-TYPE CU(+) TRANSPORTER"/>
    <property type="match status" value="1"/>
</dbReference>
<organism evidence="11 12">
    <name type="scientific">Cafeteria roenbergensis</name>
    <name type="common">Marine flagellate</name>
    <dbReference type="NCBI Taxonomy" id="33653"/>
    <lineage>
        <taxon>Eukaryota</taxon>
        <taxon>Sar</taxon>
        <taxon>Stramenopiles</taxon>
        <taxon>Bigyra</taxon>
        <taxon>Opalozoa</taxon>
        <taxon>Bicosoecida</taxon>
        <taxon>Cafeteriaceae</taxon>
        <taxon>Cafeteria</taxon>
    </lineage>
</organism>
<dbReference type="GO" id="GO:0016020">
    <property type="term" value="C:membrane"/>
    <property type="evidence" value="ECO:0007669"/>
    <property type="project" value="InterPro"/>
</dbReference>
<evidence type="ECO:0000256" key="7">
    <source>
        <dbReference type="ARBA" id="ARBA00023136"/>
    </source>
</evidence>
<feature type="compositionally biased region" description="Low complexity" evidence="8">
    <location>
        <begin position="1261"/>
        <end position="1276"/>
    </location>
</feature>
<dbReference type="GO" id="GO:0012505">
    <property type="term" value="C:endomembrane system"/>
    <property type="evidence" value="ECO:0007669"/>
    <property type="project" value="UniProtKB-SubCell"/>
</dbReference>
<evidence type="ECO:0000256" key="9">
    <source>
        <dbReference type="SAM" id="Phobius"/>
    </source>
</evidence>
<dbReference type="GO" id="GO:0005524">
    <property type="term" value="F:ATP binding"/>
    <property type="evidence" value="ECO:0007669"/>
    <property type="project" value="InterPro"/>
</dbReference>
<dbReference type="PRINTS" id="PR00119">
    <property type="entry name" value="CATATPASE"/>
</dbReference>
<feature type="compositionally biased region" description="Low complexity" evidence="8">
    <location>
        <begin position="1219"/>
        <end position="1231"/>
    </location>
</feature>
<feature type="domain" description="HMA" evidence="10">
    <location>
        <begin position="74"/>
        <end position="140"/>
    </location>
</feature>
<dbReference type="PROSITE" id="PS50846">
    <property type="entry name" value="HMA_2"/>
    <property type="match status" value="2"/>
</dbReference>
<dbReference type="InterPro" id="IPR023298">
    <property type="entry name" value="ATPase_P-typ_TM_dom_sf"/>
</dbReference>
<evidence type="ECO:0000259" key="10">
    <source>
        <dbReference type="PROSITE" id="PS50846"/>
    </source>
</evidence>
<comment type="similarity">
    <text evidence="2">Belongs to the cation transport ATPase (P-type) (TC 3.A.3) family. Type IB subfamily.</text>
</comment>
<dbReference type="InterPro" id="IPR023214">
    <property type="entry name" value="HAD_sf"/>
</dbReference>
<dbReference type="PRINTS" id="PR00120">
    <property type="entry name" value="HATPASE"/>
</dbReference>
<keyword evidence="5" id="KW-1278">Translocase</keyword>
<dbReference type="GO" id="GO:0016887">
    <property type="term" value="F:ATP hydrolysis activity"/>
    <property type="evidence" value="ECO:0007669"/>
    <property type="project" value="InterPro"/>
</dbReference>
<dbReference type="InterPro" id="IPR036412">
    <property type="entry name" value="HAD-like_sf"/>
</dbReference>
<protein>
    <recommendedName>
        <fullName evidence="10">HMA domain-containing protein</fullName>
    </recommendedName>
</protein>
<dbReference type="EMBL" id="VLTN01000024">
    <property type="protein sequence ID" value="KAA0151929.1"/>
    <property type="molecule type" value="Genomic_DNA"/>
</dbReference>
<dbReference type="Gene3D" id="3.40.50.1000">
    <property type="entry name" value="HAD superfamily/HAD-like"/>
    <property type="match status" value="1"/>
</dbReference>
<keyword evidence="12" id="KW-1185">Reference proteome</keyword>
<dbReference type="Gene3D" id="3.30.70.100">
    <property type="match status" value="2"/>
</dbReference>
<dbReference type="GO" id="GO:0005507">
    <property type="term" value="F:copper ion binding"/>
    <property type="evidence" value="ECO:0007669"/>
    <property type="project" value="TreeGrafter"/>
</dbReference>
<dbReference type="NCBIfam" id="TIGR01494">
    <property type="entry name" value="ATPase_P-type"/>
    <property type="match status" value="1"/>
</dbReference>
<proteinExistence type="inferred from homology"/>
<feature type="region of interest" description="Disordered" evidence="8">
    <location>
        <begin position="1219"/>
        <end position="1276"/>
    </location>
</feature>
<dbReference type="CDD" id="cd02094">
    <property type="entry name" value="P-type_ATPase_Cu-like"/>
    <property type="match status" value="1"/>
</dbReference>
<evidence type="ECO:0000313" key="11">
    <source>
        <dbReference type="EMBL" id="KAA0151929.1"/>
    </source>
</evidence>
<dbReference type="InterPro" id="IPR017969">
    <property type="entry name" value="Heavy-metal-associated_CS"/>
</dbReference>
<feature type="transmembrane region" description="Helical" evidence="9">
    <location>
        <begin position="297"/>
        <end position="317"/>
    </location>
</feature>
<name>A0A5A8CH24_CAFRO</name>
<feature type="transmembrane region" description="Helical" evidence="9">
    <location>
        <begin position="597"/>
        <end position="620"/>
    </location>
</feature>
<feature type="compositionally biased region" description="Low complexity" evidence="8">
    <location>
        <begin position="1242"/>
        <end position="1251"/>
    </location>
</feature>
<feature type="transmembrane region" description="Helical" evidence="9">
    <location>
        <begin position="640"/>
        <end position="663"/>
    </location>
</feature>
<dbReference type="Gene3D" id="3.40.1110.10">
    <property type="entry name" value="Calcium-transporting ATPase, cytoplasmic domain N"/>
    <property type="match status" value="1"/>
</dbReference>
<dbReference type="Pfam" id="PF00702">
    <property type="entry name" value="Hydrolase"/>
    <property type="match status" value="1"/>
</dbReference>
<dbReference type="InterPro" id="IPR006121">
    <property type="entry name" value="HMA_dom"/>
</dbReference>
<accession>A0A5A8CH24</accession>
<dbReference type="InterPro" id="IPR059000">
    <property type="entry name" value="ATPase_P-type_domA"/>
</dbReference>
<dbReference type="Proteomes" id="UP000323011">
    <property type="component" value="Unassembled WGS sequence"/>
</dbReference>
<dbReference type="InterPro" id="IPR016024">
    <property type="entry name" value="ARM-type_fold"/>
</dbReference>
<dbReference type="PROSITE" id="PS00154">
    <property type="entry name" value="ATPASE_E1_E2"/>
    <property type="match status" value="1"/>
</dbReference>
<evidence type="ECO:0000256" key="8">
    <source>
        <dbReference type="SAM" id="MobiDB-lite"/>
    </source>
</evidence>
<dbReference type="InterPro" id="IPR018303">
    <property type="entry name" value="ATPase_P-typ_P_site"/>
</dbReference>
<dbReference type="InterPro" id="IPR001757">
    <property type="entry name" value="P_typ_ATPase"/>
</dbReference>
<evidence type="ECO:0000256" key="3">
    <source>
        <dbReference type="ARBA" id="ARBA00022692"/>
    </source>
</evidence>
<keyword evidence="6 9" id="KW-1133">Transmembrane helix</keyword>
<evidence type="ECO:0000256" key="4">
    <source>
        <dbReference type="ARBA" id="ARBA00022723"/>
    </source>
</evidence>
<dbReference type="Pfam" id="PF00403">
    <property type="entry name" value="HMA"/>
    <property type="match status" value="2"/>
</dbReference>
<evidence type="ECO:0000256" key="1">
    <source>
        <dbReference type="ARBA" id="ARBA00004127"/>
    </source>
</evidence>
<dbReference type="InterPro" id="IPR024395">
    <property type="entry name" value="CLASP_N_dom"/>
</dbReference>
<dbReference type="PROSITE" id="PS01047">
    <property type="entry name" value="HMA_1"/>
    <property type="match status" value="1"/>
</dbReference>
<feature type="region of interest" description="Disordered" evidence="8">
    <location>
        <begin position="423"/>
        <end position="450"/>
    </location>
</feature>
<keyword evidence="3 9" id="KW-0812">Transmembrane</keyword>
<dbReference type="GO" id="GO:0043682">
    <property type="term" value="F:P-type divalent copper transporter activity"/>
    <property type="evidence" value="ECO:0007669"/>
    <property type="project" value="TreeGrafter"/>
</dbReference>
<evidence type="ECO:0000313" key="12">
    <source>
        <dbReference type="Proteomes" id="UP000323011"/>
    </source>
</evidence>
<reference evidence="11 12" key="1">
    <citation type="submission" date="2019-07" db="EMBL/GenBank/DDBJ databases">
        <title>Genomes of Cafeteria roenbergensis.</title>
        <authorList>
            <person name="Fischer M.G."/>
            <person name="Hackl T."/>
            <person name="Roman M."/>
        </authorList>
    </citation>
    <scope>NUCLEOTIDE SEQUENCE [LARGE SCALE GENOMIC DNA]</scope>
    <source>
        <strain evidence="11 12">BVI</strain>
    </source>
</reference>
<dbReference type="SMART" id="SM01349">
    <property type="entry name" value="TOG"/>
    <property type="match status" value="2"/>
</dbReference>
<dbReference type="CDD" id="cd00371">
    <property type="entry name" value="HMA"/>
    <property type="match status" value="2"/>
</dbReference>
<dbReference type="InterPro" id="IPR008250">
    <property type="entry name" value="ATPase_P-typ_transduc_dom_A_sf"/>
</dbReference>
<feature type="transmembrane region" description="Helical" evidence="9">
    <location>
        <begin position="259"/>
        <end position="277"/>
    </location>
</feature>
<dbReference type="PANTHER" id="PTHR43520">
    <property type="entry name" value="ATP7, ISOFORM B"/>
    <property type="match status" value="1"/>
</dbReference>
<dbReference type="InterPro" id="IPR011989">
    <property type="entry name" value="ARM-like"/>
</dbReference>
<dbReference type="Pfam" id="PF00122">
    <property type="entry name" value="E1-E2_ATPase"/>
    <property type="match status" value="1"/>
</dbReference>
<dbReference type="Gene3D" id="2.70.150.10">
    <property type="entry name" value="Calcium-transporting ATPase, cytoplasmic transduction domain A"/>
    <property type="match status" value="1"/>
</dbReference>
<gene>
    <name evidence="11" type="ORF">FNF29_04335</name>
</gene>
<dbReference type="FunFam" id="3.30.70.100:FF:000005">
    <property type="entry name" value="Copper-exporting P-type ATPase A"/>
    <property type="match status" value="1"/>
</dbReference>
<feature type="transmembrane region" description="Helical" evidence="9">
    <location>
        <begin position="337"/>
        <end position="359"/>
    </location>
</feature>
<comment type="caution">
    <text evidence="11">The sequence shown here is derived from an EMBL/GenBank/DDBJ whole genome shotgun (WGS) entry which is preliminary data.</text>
</comment>
<dbReference type="SUPFAM" id="SSF56784">
    <property type="entry name" value="HAD-like"/>
    <property type="match status" value="1"/>
</dbReference>
<comment type="subcellular location">
    <subcellularLocation>
        <location evidence="1">Endomembrane system</location>
        <topology evidence="1">Multi-pass membrane protein</topology>
    </subcellularLocation>
</comment>
<dbReference type="InterPro" id="IPR036163">
    <property type="entry name" value="HMA_dom_sf"/>
</dbReference>
<dbReference type="SUPFAM" id="SSF55008">
    <property type="entry name" value="HMA, heavy metal-associated domain"/>
    <property type="match status" value="2"/>
</dbReference>
<feature type="transmembrane region" description="Helical" evidence="9">
    <location>
        <begin position="371"/>
        <end position="388"/>
    </location>
</feature>
<dbReference type="InterPro" id="IPR023299">
    <property type="entry name" value="ATPase_P-typ_cyto_dom_N"/>
</dbReference>
<feature type="domain" description="HMA" evidence="10">
    <location>
        <begin position="1"/>
        <end position="59"/>
    </location>
</feature>
<evidence type="ECO:0000256" key="2">
    <source>
        <dbReference type="ARBA" id="ARBA00006024"/>
    </source>
</evidence>
<keyword evidence="4" id="KW-0479">Metal-binding</keyword>
<dbReference type="InterPro" id="IPR034085">
    <property type="entry name" value="TOG"/>
</dbReference>
<sequence length="1891" mass="191695">MTCASCSSAVRSAIESVAGVAKAEVSVLTHTAVVSLDEDAGDVGAEVADAVEAVGFGAELQPSEQPPEEPSAAQTAQLAIEGMTCASCVGAVQTALAAVPGVESASVALLTHSATVRFDPAQTSPAALAEAVEDIGFGAEVQEARAERGTGAGAGALTFDVDFHAPTGGRGDDPELRAALEAIPGAGSVTLSQRQGPLWRVSVQRAGTEEGAWLRRRAVAAAVVAWGGLAAGRDAADRSARPTPAERAAADARMWRRRLLWAAPPTAVVVFLSMIFGHLAHGAIAGLEVAVPGLRGLTVRVLLLWLLTTPVLFGAGWPFLQTAWRRLRGGCSMGMDFLIATGSVTAYAASVLEIGVGMASGPDGAANPVEFFEAAAAIVTLVIFGKFLESSAKGRTADALKSLAELQPQQASVLVLDGRAASAGSGRSAGSVGAGTGGSDAEARSAAGPRAALGRVGAAGEDVTPAMLEAEAEAESLGLLSSTAFPGRSVKAVAAAELEVGDVVRVAPGARVPVDGVVLAGRSVADESAMTGESMPVRKQPGSEALAATVNTGSGALLVRATRVGADTAIARVIGLVEDAQMSQAPVQALADRVSSVFAPTVLGIALATTVGWAIALGAGAVPADWVPEALGPFGFCLRFGLSVVVVACPCALGLATPTAVMVGTGVGARLGVLIKGGQPLEQLHGVDTIVFDKTGTLTVGMPRLTAVVVLDEAALPLAATDLADAGGGTGGSMGEPGFGVVASVDGSEVAVGTRRWVERHGAEVSASARAEKAALETLGNSVSLVSVDGRLCAVLAFADRLKPGAADAVASLSQLGLTVRILTGDNRRAALAVARELGVAPECVDAGVLPSGKIDAVAALQARGRTVAMVGDGINDAPALARADVGVAIGAGTQVAMDAADVVLVRSELADIVTAVDLSRVTFRRIWINYAFSLGYNALGVPVAAGALYPALRVALPPEVAALTMALSSVCVVLSSLALRLYSPPGQPTIDGYDASERLSGIGSLQKHAEAGTLEDDVVADAIRSLTSCLLDSNTQVALASLAAIEAVAGAPADVVAPHVHELARRVAALAGASKSAVRDQAMETLLSLMEVTEPADVLVDVLPRLAEHRQWRSRLAAARLVARAAADFGPGEVPFSDKAVMEQLVAVTRRRERAEPVLEAIESLAIAADEECLGGQEEALAAAEAAGAANDVLDAMRRVWAGERAWIPSLDVADAASSDGRASSASSVVTAEGARASDVRSSGAASFGGRARGSGGASLGSAAPSSVGRQSDAAAHSAASAGGFAVAPAEPEPAGPPLQAGQVTTLHAVAGWRRGVLGFTYGGGLPPSKPVSFRSADDLAKQVRAAIAALDPAVDWAARSKAMDALRGLLATGAAAAPGWSELAVEVCDALKPQVTDLRSSIARQACLLVSEMAAHAGDAFERPAGRIFGALLKITVTTIAVIAHSGMDAALSVVHNTTRGFHRLVPKLGQAAASRSPVMRVRAAELLLAALRGWAKPSLERNVDELARLLAALLEDADGDARQTARLAFWSFEGLFPDRAAGLMDTLDSAARRRLEAARAAAEQAAAEAVEGPSAASLIEGLGSGDWRRVRDAAACISSQAAEALAGAGGAGSSAAPAAVKRASTVAPALAEAALLCRHDRRIRQAGLVRLARVTMAPEMDEAWAPLAGEAVTSVLSAAQLGAADAADTAGTTAAAALATARRLVRFRSSGLREADAGPALLQGLLRLAAAAVRRRELVHNVVRTAEEACGCLAPDDALTCCMTVLDASLDAALGRNAAGSGWEAPDQGAILTVCAALKVASFLVPKLSHETVAHQLGGGDAATTLLGTVARCMSATEREVRKNATVFLSAVFARIGEAGFAESVDPALSRPQRSLVRIFHQKQASKR</sequence>